<sequence>MYKLTQLILFLVAVTAANAQTANIEGTVTDANNEPLLGVNVFLNNTQKGAQTDINGHFEISDISEGTYTITFSYVGFKSHEETVTLLNNETEQLPEITLYEGNEILQEVVVNGERRNKFSRKKTAYVSKLPLRDLENSQVYSTITTDLLKSQVTTNFEDALKNATGIEKLWTSTGRGGDGAGYYALRGFSVQPQLVNGVPGITNGTINAANIERIEVIKGPSATLFGSTVTSYGGLINVVTKKPYIGFGGEVSFTSGTYGLNMLSADLNTPLDKDNNIYFRLNTSYSTEDSFQDAGFRKSFFVAPSLSYKVNNRLSFSFYAEITQAEQTNPVFLFLNRSAPSVAKNMDELNYNNKLSFTSNALSLKNPSANYRAEIDYKLSETWQSQTILSKSSTSTDGYYSYLFDYGVFGGNAFTRLINKQNSRTNTTDIQQNFIGDFKLGTLRNRVVAGIDYYNSTVTDNSSGYAFYGNVRPNGQIINDNPFTAEVEEAPLPLTTAGVDAALASQPINNIKSKTHVYSAYVSDVLNITPTFSAMAGVRFDVFDNEGNLTNPDDDYDQSTFSPKFGLLYQPIADVISVFANYQNGFTNVAPALVGDPQQGAQTLKTFDPEQANQLEFGVKTNFFNNRLNATISYYDIKVTDKVITDPTTPFNKIQGGKVESKGFEIEVNANPVRGLNLKGGFSNNDSEITKTDNPILFGTRPNEAGPETLYHLWANYEFQEGALDGFGLGAGFNGASERVTIDYGPGGQFILPAYTIANASVFYQANKYRIGLKLNNVFNKEYYKGWTTITPQTPRALYANFTYKF</sequence>
<keyword evidence="3 14" id="KW-0813">Transport</keyword>
<dbReference type="Gene3D" id="2.40.170.20">
    <property type="entry name" value="TonB-dependent receptor, beta-barrel domain"/>
    <property type="match status" value="1"/>
</dbReference>
<keyword evidence="4 14" id="KW-1134">Transmembrane beta strand</keyword>
<dbReference type="PANTHER" id="PTHR32552:SF68">
    <property type="entry name" value="FERRICHROME OUTER MEMBRANE TRANSPORTER_PHAGE RECEPTOR"/>
    <property type="match status" value="1"/>
</dbReference>
<dbReference type="AlphaFoldDB" id="A0A2U0I3B7"/>
<evidence type="ECO:0000256" key="3">
    <source>
        <dbReference type="ARBA" id="ARBA00022448"/>
    </source>
</evidence>
<dbReference type="EMBL" id="QEHR01000003">
    <property type="protein sequence ID" value="PVW15588.1"/>
    <property type="molecule type" value="Genomic_DNA"/>
</dbReference>
<dbReference type="GO" id="GO:0038023">
    <property type="term" value="F:signaling receptor activity"/>
    <property type="evidence" value="ECO:0007669"/>
    <property type="project" value="InterPro"/>
</dbReference>
<dbReference type="InterPro" id="IPR012910">
    <property type="entry name" value="Plug_dom"/>
</dbReference>
<dbReference type="InterPro" id="IPR037066">
    <property type="entry name" value="Plug_dom_sf"/>
</dbReference>
<evidence type="ECO:0000259" key="17">
    <source>
        <dbReference type="Pfam" id="PF00593"/>
    </source>
</evidence>
<evidence type="ECO:0000256" key="1">
    <source>
        <dbReference type="ARBA" id="ARBA00004571"/>
    </source>
</evidence>
<evidence type="ECO:0000256" key="4">
    <source>
        <dbReference type="ARBA" id="ARBA00022452"/>
    </source>
</evidence>
<dbReference type="InterPro" id="IPR036942">
    <property type="entry name" value="Beta-barrel_TonB_sf"/>
</dbReference>
<dbReference type="Pfam" id="PF07715">
    <property type="entry name" value="Plug"/>
    <property type="match status" value="1"/>
</dbReference>
<dbReference type="SUPFAM" id="SSF56935">
    <property type="entry name" value="Porins"/>
    <property type="match status" value="1"/>
</dbReference>
<dbReference type="OrthoDB" id="9775095at2"/>
<name>A0A2U0I3B7_9FLAO</name>
<dbReference type="CDD" id="cd01347">
    <property type="entry name" value="ligand_gated_channel"/>
    <property type="match status" value="1"/>
</dbReference>
<evidence type="ECO:0000256" key="11">
    <source>
        <dbReference type="ARBA" id="ARBA00023136"/>
    </source>
</evidence>
<dbReference type="Pfam" id="PF00593">
    <property type="entry name" value="TonB_dep_Rec_b-barrel"/>
    <property type="match status" value="1"/>
</dbReference>
<dbReference type="SUPFAM" id="SSF49464">
    <property type="entry name" value="Carboxypeptidase regulatory domain-like"/>
    <property type="match status" value="1"/>
</dbReference>
<dbReference type="RefSeq" id="WP_116693611.1">
    <property type="nucleotide sequence ID" value="NZ_QEHR01000003.1"/>
</dbReference>
<evidence type="ECO:0000313" key="19">
    <source>
        <dbReference type="EMBL" id="PVW15588.1"/>
    </source>
</evidence>
<keyword evidence="9" id="KW-0406">Ion transport</keyword>
<evidence type="ECO:0000256" key="5">
    <source>
        <dbReference type="ARBA" id="ARBA00022496"/>
    </source>
</evidence>
<keyword evidence="8" id="KW-0408">Iron</keyword>
<keyword evidence="5" id="KW-0410">Iron transport</keyword>
<accession>A0A2U0I3B7</accession>
<dbReference type="InterPro" id="IPR010105">
    <property type="entry name" value="TonB_sidphr_rcpt"/>
</dbReference>
<feature type="signal peptide" evidence="16">
    <location>
        <begin position="1"/>
        <end position="19"/>
    </location>
</feature>
<feature type="domain" description="TonB-dependent receptor-like beta-barrel" evidence="17">
    <location>
        <begin position="351"/>
        <end position="779"/>
    </location>
</feature>
<dbReference type="InterPro" id="IPR000531">
    <property type="entry name" value="Beta-barrel_TonB"/>
</dbReference>
<evidence type="ECO:0000256" key="14">
    <source>
        <dbReference type="PROSITE-ProRule" id="PRU01360"/>
    </source>
</evidence>
<dbReference type="Proteomes" id="UP000245962">
    <property type="component" value="Unassembled WGS sequence"/>
</dbReference>
<keyword evidence="11 14" id="KW-0472">Membrane</keyword>
<dbReference type="GO" id="GO:0015891">
    <property type="term" value="P:siderophore transport"/>
    <property type="evidence" value="ECO:0007669"/>
    <property type="project" value="InterPro"/>
</dbReference>
<comment type="caution">
    <text evidence="19">The sequence shown here is derived from an EMBL/GenBank/DDBJ whole genome shotgun (WGS) entry which is preliminary data.</text>
</comment>
<dbReference type="InterPro" id="IPR039426">
    <property type="entry name" value="TonB-dep_rcpt-like"/>
</dbReference>
<evidence type="ECO:0000256" key="10">
    <source>
        <dbReference type="ARBA" id="ARBA00023077"/>
    </source>
</evidence>
<dbReference type="InterPro" id="IPR008969">
    <property type="entry name" value="CarboxyPept-like_regulatory"/>
</dbReference>
<evidence type="ECO:0000256" key="9">
    <source>
        <dbReference type="ARBA" id="ARBA00023065"/>
    </source>
</evidence>
<dbReference type="Pfam" id="PF13715">
    <property type="entry name" value="CarbopepD_reg_2"/>
    <property type="match status" value="1"/>
</dbReference>
<evidence type="ECO:0000256" key="7">
    <source>
        <dbReference type="ARBA" id="ARBA00022729"/>
    </source>
</evidence>
<evidence type="ECO:0000256" key="16">
    <source>
        <dbReference type="SAM" id="SignalP"/>
    </source>
</evidence>
<keyword evidence="7 16" id="KW-0732">Signal</keyword>
<evidence type="ECO:0000313" key="20">
    <source>
        <dbReference type="Proteomes" id="UP000245962"/>
    </source>
</evidence>
<dbReference type="Gene3D" id="2.60.40.1120">
    <property type="entry name" value="Carboxypeptidase-like, regulatory domain"/>
    <property type="match status" value="1"/>
</dbReference>
<dbReference type="GO" id="GO:0015344">
    <property type="term" value="F:siderophore uptake transmembrane transporter activity"/>
    <property type="evidence" value="ECO:0007669"/>
    <property type="project" value="TreeGrafter"/>
</dbReference>
<evidence type="ECO:0000256" key="12">
    <source>
        <dbReference type="ARBA" id="ARBA00023170"/>
    </source>
</evidence>
<comment type="subcellular location">
    <subcellularLocation>
        <location evidence="1 14">Cell outer membrane</location>
        <topology evidence="1 14">Multi-pass membrane protein</topology>
    </subcellularLocation>
</comment>
<organism evidence="19 20">
    <name type="scientific">Marixanthomonas spongiae</name>
    <dbReference type="NCBI Taxonomy" id="2174845"/>
    <lineage>
        <taxon>Bacteria</taxon>
        <taxon>Pseudomonadati</taxon>
        <taxon>Bacteroidota</taxon>
        <taxon>Flavobacteriia</taxon>
        <taxon>Flavobacteriales</taxon>
        <taxon>Flavobacteriaceae</taxon>
        <taxon>Marixanthomonas</taxon>
    </lineage>
</organism>
<evidence type="ECO:0000256" key="15">
    <source>
        <dbReference type="RuleBase" id="RU003357"/>
    </source>
</evidence>
<keyword evidence="6 14" id="KW-0812">Transmembrane</keyword>
<evidence type="ECO:0000256" key="8">
    <source>
        <dbReference type="ARBA" id="ARBA00023004"/>
    </source>
</evidence>
<keyword evidence="12 19" id="KW-0675">Receptor</keyword>
<evidence type="ECO:0000259" key="18">
    <source>
        <dbReference type="Pfam" id="PF07715"/>
    </source>
</evidence>
<evidence type="ECO:0000256" key="6">
    <source>
        <dbReference type="ARBA" id="ARBA00022692"/>
    </source>
</evidence>
<feature type="domain" description="TonB-dependent receptor plug" evidence="18">
    <location>
        <begin position="137"/>
        <end position="229"/>
    </location>
</feature>
<keyword evidence="10 15" id="KW-0798">TonB box</keyword>
<feature type="chain" id="PRO_5015432535" evidence="16">
    <location>
        <begin position="20"/>
        <end position="807"/>
    </location>
</feature>
<dbReference type="Gene3D" id="2.170.130.10">
    <property type="entry name" value="TonB-dependent receptor, plug domain"/>
    <property type="match status" value="1"/>
</dbReference>
<gene>
    <name evidence="19" type="ORF">DDV96_04780</name>
</gene>
<dbReference type="InterPro" id="IPR010917">
    <property type="entry name" value="TonB_rcpt_CS"/>
</dbReference>
<keyword evidence="13 14" id="KW-0998">Cell outer membrane</keyword>
<dbReference type="GO" id="GO:0009279">
    <property type="term" value="C:cell outer membrane"/>
    <property type="evidence" value="ECO:0007669"/>
    <property type="project" value="UniProtKB-SubCell"/>
</dbReference>
<dbReference type="PANTHER" id="PTHR32552">
    <property type="entry name" value="FERRICHROME IRON RECEPTOR-RELATED"/>
    <property type="match status" value="1"/>
</dbReference>
<dbReference type="NCBIfam" id="TIGR01783">
    <property type="entry name" value="TonB-siderophor"/>
    <property type="match status" value="1"/>
</dbReference>
<dbReference type="PROSITE" id="PS52016">
    <property type="entry name" value="TONB_DEPENDENT_REC_3"/>
    <property type="match status" value="1"/>
</dbReference>
<reference evidence="19 20" key="1">
    <citation type="submission" date="2018-04" db="EMBL/GenBank/DDBJ databases">
        <title>Marixanthomonas spongiae HN-E44 sp. nov., isolated from a marine sponge.</title>
        <authorList>
            <person name="Luo L."/>
            <person name="Zhuang L."/>
        </authorList>
    </citation>
    <scope>NUCLEOTIDE SEQUENCE [LARGE SCALE GENOMIC DNA]</scope>
    <source>
        <strain evidence="19 20">HN-E44</strain>
    </source>
</reference>
<protein>
    <submittedName>
        <fullName evidence="19">TonB-dependent siderophore receptor</fullName>
    </submittedName>
</protein>
<comment type="similarity">
    <text evidence="2 14 15">Belongs to the TonB-dependent receptor family.</text>
</comment>
<proteinExistence type="inferred from homology"/>
<evidence type="ECO:0000256" key="2">
    <source>
        <dbReference type="ARBA" id="ARBA00009810"/>
    </source>
</evidence>
<dbReference type="PROSITE" id="PS01156">
    <property type="entry name" value="TONB_DEPENDENT_REC_2"/>
    <property type="match status" value="1"/>
</dbReference>
<evidence type="ECO:0000256" key="13">
    <source>
        <dbReference type="ARBA" id="ARBA00023237"/>
    </source>
</evidence>
<keyword evidence="20" id="KW-1185">Reference proteome</keyword>